<evidence type="ECO:0000259" key="1">
    <source>
        <dbReference type="Pfam" id="PF13378"/>
    </source>
</evidence>
<sequence length="148" mass="16136">MVRTESYGTYRQLRSRVRTPIGVNEDTYFRRNLYHLLSEDAIDVGVVDIVPAGGILRTKGLASMAAEAGVSLSHHCGFDLGVKTTAMLHTVSLTPGINLPPDTVYYAWDDYIIENPITVENGEIPVPDDPGLGVTGDESKIEKYQIGA</sequence>
<keyword evidence="3" id="KW-1185">Reference proteome</keyword>
<dbReference type="RefSeq" id="WP_273737068.1">
    <property type="nucleotide sequence ID" value="NZ_JAQIVI010000034.1"/>
</dbReference>
<dbReference type="Proteomes" id="UP001596383">
    <property type="component" value="Unassembled WGS sequence"/>
</dbReference>
<dbReference type="PANTHER" id="PTHR48080">
    <property type="entry name" value="D-GALACTONATE DEHYDRATASE-RELATED"/>
    <property type="match status" value="1"/>
</dbReference>
<dbReference type="InterPro" id="IPR029065">
    <property type="entry name" value="Enolase_C-like"/>
</dbReference>
<protein>
    <submittedName>
        <fullName evidence="2">Enolase C-terminal domain-like protein</fullName>
    </submittedName>
</protein>
<evidence type="ECO:0000313" key="3">
    <source>
        <dbReference type="Proteomes" id="UP001596383"/>
    </source>
</evidence>
<reference evidence="2 3" key="1">
    <citation type="journal article" date="2019" name="Int. J. Syst. Evol. Microbiol.">
        <title>The Global Catalogue of Microorganisms (GCM) 10K type strain sequencing project: providing services to taxonomists for standard genome sequencing and annotation.</title>
        <authorList>
            <consortium name="The Broad Institute Genomics Platform"/>
            <consortium name="The Broad Institute Genome Sequencing Center for Infectious Disease"/>
            <person name="Wu L."/>
            <person name="Ma J."/>
        </authorList>
    </citation>
    <scope>NUCLEOTIDE SEQUENCE [LARGE SCALE GENOMIC DNA]</scope>
    <source>
        <strain evidence="2 3">LMG 29247</strain>
    </source>
</reference>
<dbReference type="InterPro" id="IPR034593">
    <property type="entry name" value="DgoD-like"/>
</dbReference>
<organism evidence="2 3">
    <name type="scientific">Natrinema soli</name>
    <dbReference type="NCBI Taxonomy" id="1930624"/>
    <lineage>
        <taxon>Archaea</taxon>
        <taxon>Methanobacteriati</taxon>
        <taxon>Methanobacteriota</taxon>
        <taxon>Stenosarchaea group</taxon>
        <taxon>Halobacteria</taxon>
        <taxon>Halobacteriales</taxon>
        <taxon>Natrialbaceae</taxon>
        <taxon>Natrinema</taxon>
    </lineage>
</organism>
<dbReference type="EMBL" id="JBHSWV010000034">
    <property type="protein sequence ID" value="MFC6763966.1"/>
    <property type="molecule type" value="Genomic_DNA"/>
</dbReference>
<dbReference type="Gene3D" id="3.20.20.120">
    <property type="entry name" value="Enolase-like C-terminal domain"/>
    <property type="match status" value="1"/>
</dbReference>
<dbReference type="AlphaFoldDB" id="A0ABD5SFM4"/>
<name>A0ABD5SFM4_9EURY</name>
<feature type="domain" description="Enolase C-terminal" evidence="1">
    <location>
        <begin position="5"/>
        <end position="139"/>
    </location>
</feature>
<accession>A0ABD5SFM4</accession>
<gene>
    <name evidence="2" type="ORF">ACFQE6_02535</name>
</gene>
<comment type="caution">
    <text evidence="2">The sequence shown here is derived from an EMBL/GenBank/DDBJ whole genome shotgun (WGS) entry which is preliminary data.</text>
</comment>
<proteinExistence type="predicted"/>
<dbReference type="SUPFAM" id="SSF51604">
    <property type="entry name" value="Enolase C-terminal domain-like"/>
    <property type="match status" value="1"/>
</dbReference>
<dbReference type="PANTHER" id="PTHR48080:SF2">
    <property type="entry name" value="D-GALACTONATE DEHYDRATASE"/>
    <property type="match status" value="1"/>
</dbReference>
<dbReference type="Pfam" id="PF13378">
    <property type="entry name" value="MR_MLE_C"/>
    <property type="match status" value="1"/>
</dbReference>
<dbReference type="InterPro" id="IPR036849">
    <property type="entry name" value="Enolase-like_C_sf"/>
</dbReference>
<evidence type="ECO:0000313" key="2">
    <source>
        <dbReference type="EMBL" id="MFC6763966.1"/>
    </source>
</evidence>